<dbReference type="GO" id="GO:0003677">
    <property type="term" value="F:DNA binding"/>
    <property type="evidence" value="ECO:0007669"/>
    <property type="project" value="InterPro"/>
</dbReference>
<keyword evidence="6" id="KW-1185">Reference proteome</keyword>
<dbReference type="EMBL" id="CP000471">
    <property type="protein sequence ID" value="ABK44035.1"/>
    <property type="molecule type" value="Genomic_DNA"/>
</dbReference>
<name>A0L7U2_MAGMM</name>
<feature type="domain" description="Transposase IS4-like" evidence="1">
    <location>
        <begin position="276"/>
        <end position="555"/>
    </location>
</feature>
<dbReference type="HOGENOM" id="CLU_022426_4_1_5"/>
<gene>
    <name evidence="2" type="ordered locus">Mmc1_1526</name>
    <name evidence="3" type="ordered locus">Mmc1_1759</name>
    <name evidence="4" type="ordered locus">Mmc1_1981</name>
    <name evidence="5" type="ordered locus">Mmc1_3637</name>
</gene>
<dbReference type="SUPFAM" id="SSF53098">
    <property type="entry name" value="Ribonuclease H-like"/>
    <property type="match status" value="1"/>
</dbReference>
<dbReference type="GO" id="GO:0006313">
    <property type="term" value="P:DNA transposition"/>
    <property type="evidence" value="ECO:0007669"/>
    <property type="project" value="InterPro"/>
</dbReference>
<dbReference type="KEGG" id="mgm:Mmc1_3637"/>
<dbReference type="PANTHER" id="PTHR34614:SF2">
    <property type="entry name" value="TRANSPOSASE IS4-LIKE DOMAIN-CONTAINING PROTEIN"/>
    <property type="match status" value="1"/>
</dbReference>
<evidence type="ECO:0000313" key="5">
    <source>
        <dbReference type="EMBL" id="ABK46122.1"/>
    </source>
</evidence>
<dbReference type="Proteomes" id="UP000002586">
    <property type="component" value="Chromosome"/>
</dbReference>
<evidence type="ECO:0000313" key="6">
    <source>
        <dbReference type="Proteomes" id="UP000002586"/>
    </source>
</evidence>
<dbReference type="OrthoDB" id="8257391at2"/>
<dbReference type="GO" id="GO:0004803">
    <property type="term" value="F:transposase activity"/>
    <property type="evidence" value="ECO:0007669"/>
    <property type="project" value="InterPro"/>
</dbReference>
<proteinExistence type="predicted"/>
<dbReference type="PANTHER" id="PTHR34614">
    <property type="match status" value="1"/>
</dbReference>
<protein>
    <submittedName>
        <fullName evidence="2">Transposase, IS4 family</fullName>
    </submittedName>
</protein>
<reference evidence="2" key="1">
    <citation type="submission" date="2006-09" db="EMBL/GenBank/DDBJ databases">
        <title>Complete sequence of Magnetococcus sp. MC-1.</title>
        <authorList>
            <consortium name="US DOE Joint Genome Institute"/>
            <person name="Copeland A."/>
            <person name="Lucas S."/>
            <person name="Lapidus A."/>
            <person name="Barry K."/>
            <person name="Detter J.C."/>
            <person name="Glavina del Rio T."/>
            <person name="Hammon N."/>
            <person name="Israni S."/>
            <person name="Dalin E."/>
            <person name="Tice H."/>
            <person name="Pitluck S."/>
            <person name="Kiss H."/>
            <person name="Goodwin L.A."/>
            <person name="Brettin T."/>
            <person name="Bruce D."/>
            <person name="Han C."/>
            <person name="Tapia R."/>
            <person name="Gilna P."/>
            <person name="Schmutz J."/>
            <person name="Larimer F."/>
            <person name="Land M."/>
            <person name="Hauser L."/>
            <person name="Kyrpides N."/>
            <person name="Mikhailova N."/>
            <person name="Richardson P."/>
        </authorList>
    </citation>
    <scope>NUCLEOTIDE SEQUENCE [LARGE SCALE GENOMIC DNA]</scope>
    <source>
        <strain evidence="2">MC-1</strain>
    </source>
</reference>
<reference evidence="2 6" key="3">
    <citation type="journal article" date="2012" name="Int. J. Syst. Evol. Microbiol.">
        <title>Magnetococcus marinus gen. nov., sp. nov., a marine, magnetotactic bacterium that represents a novel lineage (Magnetococcaceae fam. nov.; Magnetococcales ord. nov.) at the base of the Alphaproteobacteria.</title>
        <authorList>
            <person name="Bazylinski D.A."/>
            <person name="Williams T.J."/>
            <person name="Lefevre C.T."/>
            <person name="Berg R.J."/>
            <person name="Zhang C.L."/>
            <person name="Bowser S.S."/>
            <person name="Dean A.J."/>
            <person name="Beveridge T.J."/>
        </authorList>
    </citation>
    <scope>NUCLEOTIDE SEQUENCE [LARGE SCALE GENOMIC DNA]</scope>
    <source>
        <strain evidence="6">ATCC BAA-1437 / JCM 17883 / MC-1</strain>
        <strain evidence="2">MC-1</strain>
    </source>
</reference>
<reference evidence="6" key="2">
    <citation type="journal article" date="2009" name="Appl. Environ. Microbiol.">
        <title>Complete genome sequence of the chemolithoautotrophic marine magnetotactic coccus strain MC-1.</title>
        <authorList>
            <person name="Schubbe S."/>
            <person name="Williams T.J."/>
            <person name="Xie G."/>
            <person name="Kiss H.E."/>
            <person name="Brettin T.S."/>
            <person name="Martinez D."/>
            <person name="Ross C.A."/>
            <person name="Schuler D."/>
            <person name="Cox B.L."/>
            <person name="Nealson K.H."/>
            <person name="Bazylinski D.A."/>
        </authorList>
    </citation>
    <scope>NUCLEOTIDE SEQUENCE [LARGE SCALE GENOMIC DNA]</scope>
    <source>
        <strain evidence="6">ATCC BAA-1437 / JCM 17883 / MC-1</strain>
    </source>
</reference>
<dbReference type="InterPro" id="IPR002559">
    <property type="entry name" value="Transposase_11"/>
</dbReference>
<dbReference type="Pfam" id="PF01609">
    <property type="entry name" value="DDE_Tnp_1"/>
    <property type="match status" value="1"/>
</dbReference>
<evidence type="ECO:0000313" key="4">
    <source>
        <dbReference type="EMBL" id="ABK44483.1"/>
    </source>
</evidence>
<dbReference type="EMBL" id="CP000471">
    <property type="protein sequence ID" value="ABK46122.1"/>
    <property type="molecule type" value="Genomic_DNA"/>
</dbReference>
<dbReference type="KEGG" id="mgm:Mmc1_1526"/>
<evidence type="ECO:0000313" key="3">
    <source>
        <dbReference type="EMBL" id="ABK44267.1"/>
    </source>
</evidence>
<accession>A0L7U2</accession>
<dbReference type="STRING" id="156889.Mmc1_1526"/>
<sequence>MFCSAIINYYVLRHHGAFGIIPSMYIRRTQTRNTATGESYYTHRLVQSLRVGTKVRQVTLLNLGRHFAIGQNHWPTLCSRIDQLLSPQKTLISLDCPSQVEREAQRIVAQLLTRQPEAIPSAKETETGLSPEDVQTVLVDSLEMSRPRSVGVEQVGLWAMGKAGFTELLADVGLTGPQRAAAIGAIIGRMAAPGSERALHRWLSAQSGLGELLDVDFETMSLMQFYRVSDLLIRNREAIENRLFSKINDLFNLPGTVTLYDLTNTYFEGEAEGNSKAQRGRSKEKRCDSPLLTLGLVLDGSGFVRRSQIFPGNVSEGSTLEGMLKGLNAPNGALVVMDRGVATEANLVWLRDKGYRYLVVSRERERQFDFNGAACIETAAKEQIHIQKVLSDDGQEVRLYCHSQRRAEKEKGISRRFAERFEAGLTKLSEGLSKPRTTKNIDKLWERIGRLKEKNRGIGQHYHIEIIPDDSGLQAQAIHWKQKPLDGTSLTHPGVYCLRSNETGWDEERLWRTYITLTDLESVFRSLKSELGLRPLFHRKEERSDGHLFITVLTYQIVQIIRQQLAEKGIHGRWSTLRDILSSQCRITASFRRPDGHSLQVRKATRPEPEQQKIFQALGIHANPGGVKKMVV</sequence>
<dbReference type="AlphaFoldDB" id="A0L7U2"/>
<dbReference type="EMBL" id="CP000471">
    <property type="protein sequence ID" value="ABK44267.1"/>
    <property type="molecule type" value="Genomic_DNA"/>
</dbReference>
<evidence type="ECO:0000259" key="1">
    <source>
        <dbReference type="Pfam" id="PF01609"/>
    </source>
</evidence>
<dbReference type="eggNOG" id="COG5421">
    <property type="taxonomic scope" value="Bacteria"/>
</dbReference>
<dbReference type="InterPro" id="IPR012337">
    <property type="entry name" value="RNaseH-like_sf"/>
</dbReference>
<organism evidence="2 6">
    <name type="scientific">Magnetococcus marinus (strain ATCC BAA-1437 / JCM 17883 / MC-1)</name>
    <dbReference type="NCBI Taxonomy" id="156889"/>
    <lineage>
        <taxon>Bacteria</taxon>
        <taxon>Pseudomonadati</taxon>
        <taxon>Pseudomonadota</taxon>
        <taxon>Magnetococcia</taxon>
        <taxon>Magnetococcales</taxon>
        <taxon>Magnetococcaceae</taxon>
        <taxon>Magnetococcus</taxon>
    </lineage>
</organism>
<dbReference type="NCBIfam" id="NF033559">
    <property type="entry name" value="transpos_IS1634"/>
    <property type="match status" value="1"/>
</dbReference>
<dbReference type="KEGG" id="mgm:Mmc1_1981"/>
<evidence type="ECO:0000313" key="2">
    <source>
        <dbReference type="EMBL" id="ABK44035.1"/>
    </source>
</evidence>
<dbReference type="EMBL" id="CP000471">
    <property type="protein sequence ID" value="ABK44483.1"/>
    <property type="molecule type" value="Genomic_DNA"/>
</dbReference>
<dbReference type="InterPro" id="IPR047654">
    <property type="entry name" value="IS1634_transpos"/>
</dbReference>
<dbReference type="KEGG" id="mgm:Mmc1_1759"/>